<proteinExistence type="predicted"/>
<accession>A0A1W1WRY0</accession>
<dbReference type="STRING" id="1069081.SAMN05660197_0757"/>
<dbReference type="RefSeq" id="WP_084275221.1">
    <property type="nucleotide sequence ID" value="NZ_AP026671.1"/>
</dbReference>
<evidence type="ECO:0000313" key="2">
    <source>
        <dbReference type="Proteomes" id="UP000192602"/>
    </source>
</evidence>
<dbReference type="EMBL" id="FWWZ01000001">
    <property type="protein sequence ID" value="SMC08965.1"/>
    <property type="molecule type" value="Genomic_DNA"/>
</dbReference>
<sequence length="174" mass="20987">MALKKVEAEIPISRFKEFQEASRYIEAFEEYSEEEVFAAIDYMLVHKEFHYLLRTLLQQCQKKDIEKLSSYIFARLNCLKREEDQQLLQELLACQNRGIQHNTIAYILACCEHYDTAKLLQNYPISKEELKMLVKYGDCESVHNYAIRLQEELFERLRILKEFFEIYDQKRTHE</sequence>
<dbReference type="OrthoDB" id="9848104at2"/>
<dbReference type="AlphaFoldDB" id="A0A1W1WRY0"/>
<protein>
    <submittedName>
        <fullName evidence="1">Uncharacterized protein</fullName>
    </submittedName>
</protein>
<reference evidence="2" key="1">
    <citation type="submission" date="2017-04" db="EMBL/GenBank/DDBJ databases">
        <authorList>
            <person name="Varghese N."/>
            <person name="Submissions S."/>
        </authorList>
    </citation>
    <scope>NUCLEOTIDE SEQUENCE [LARGE SCALE GENOMIC DNA]</scope>
    <source>
        <strain evidence="2">DSM 16512</strain>
    </source>
</reference>
<gene>
    <name evidence="1" type="ORF">SAMN05660197_0757</name>
</gene>
<keyword evidence="2" id="KW-1185">Reference proteome</keyword>
<dbReference type="Proteomes" id="UP000192602">
    <property type="component" value="Unassembled WGS sequence"/>
</dbReference>
<organism evidence="1 2">
    <name type="scientific">Nitratiruptor tergarcus DSM 16512</name>
    <dbReference type="NCBI Taxonomy" id="1069081"/>
    <lineage>
        <taxon>Bacteria</taxon>
        <taxon>Pseudomonadati</taxon>
        <taxon>Campylobacterota</taxon>
        <taxon>Epsilonproteobacteria</taxon>
        <taxon>Nautiliales</taxon>
        <taxon>Nitratiruptoraceae</taxon>
        <taxon>Nitratiruptor</taxon>
    </lineage>
</organism>
<name>A0A1W1WRY0_9BACT</name>
<evidence type="ECO:0000313" key="1">
    <source>
        <dbReference type="EMBL" id="SMC08965.1"/>
    </source>
</evidence>